<evidence type="ECO:0000313" key="1">
    <source>
        <dbReference type="EMBL" id="KAK7081571.1"/>
    </source>
</evidence>
<proteinExistence type="predicted"/>
<keyword evidence="2" id="KW-1185">Reference proteome</keyword>
<dbReference type="AlphaFoldDB" id="A0AAN8XCB5"/>
<dbReference type="PANTHER" id="PTHR47326:SF1">
    <property type="entry name" value="HTH PSQ-TYPE DOMAIN-CONTAINING PROTEIN"/>
    <property type="match status" value="1"/>
</dbReference>
<dbReference type="PANTHER" id="PTHR47326">
    <property type="entry name" value="TRANSPOSABLE ELEMENT TC3 TRANSPOSASE-LIKE PROTEIN"/>
    <property type="match status" value="1"/>
</dbReference>
<evidence type="ECO:0000313" key="2">
    <source>
        <dbReference type="Proteomes" id="UP001381693"/>
    </source>
</evidence>
<dbReference type="EMBL" id="JAXCGZ010004681">
    <property type="protein sequence ID" value="KAK7081571.1"/>
    <property type="molecule type" value="Genomic_DNA"/>
</dbReference>
<gene>
    <name evidence="1" type="ORF">SK128_004345</name>
</gene>
<accession>A0AAN8XCB5</accession>
<feature type="non-terminal residue" evidence="1">
    <location>
        <position position="1"/>
    </location>
</feature>
<reference evidence="1 2" key="1">
    <citation type="submission" date="2023-11" db="EMBL/GenBank/DDBJ databases">
        <title>Halocaridina rubra genome assembly.</title>
        <authorList>
            <person name="Smith C."/>
        </authorList>
    </citation>
    <scope>NUCLEOTIDE SEQUENCE [LARGE SCALE GENOMIC DNA]</scope>
    <source>
        <strain evidence="1">EP-1</strain>
        <tissue evidence="1">Whole</tissue>
    </source>
</reference>
<protein>
    <submittedName>
        <fullName evidence="1">Uncharacterized protein</fullName>
    </submittedName>
</protein>
<organism evidence="1 2">
    <name type="scientific">Halocaridina rubra</name>
    <name type="common">Hawaiian red shrimp</name>
    <dbReference type="NCBI Taxonomy" id="373956"/>
    <lineage>
        <taxon>Eukaryota</taxon>
        <taxon>Metazoa</taxon>
        <taxon>Ecdysozoa</taxon>
        <taxon>Arthropoda</taxon>
        <taxon>Crustacea</taxon>
        <taxon>Multicrustacea</taxon>
        <taxon>Malacostraca</taxon>
        <taxon>Eumalacostraca</taxon>
        <taxon>Eucarida</taxon>
        <taxon>Decapoda</taxon>
        <taxon>Pleocyemata</taxon>
        <taxon>Caridea</taxon>
        <taxon>Atyoidea</taxon>
        <taxon>Atyidae</taxon>
        <taxon>Halocaridina</taxon>
    </lineage>
</organism>
<name>A0AAN8XCB5_HALRR</name>
<sequence length="84" mass="10266">GQSQMEYCKWYLARCLEEEFFQTKIIWSDVVVFKLNHPISHHNYTSWRYENPHLMAEHHVHLPGVTKRWGLSSRRVMSPFFFLR</sequence>
<dbReference type="Proteomes" id="UP001381693">
    <property type="component" value="Unassembled WGS sequence"/>
</dbReference>
<comment type="caution">
    <text evidence="1">The sequence shown here is derived from an EMBL/GenBank/DDBJ whole genome shotgun (WGS) entry which is preliminary data.</text>
</comment>